<dbReference type="InterPro" id="IPR017441">
    <property type="entry name" value="Protein_kinase_ATP_BS"/>
</dbReference>
<keyword evidence="3 6" id="KW-0547">Nucleotide-binding</keyword>
<evidence type="ECO:0000313" key="11">
    <source>
        <dbReference type="Proteomes" id="UP000006727"/>
    </source>
</evidence>
<dbReference type="STRING" id="3218.A0A2K1IQ53"/>
<dbReference type="SMART" id="SM00220">
    <property type="entry name" value="S_TKc"/>
    <property type="match status" value="1"/>
</dbReference>
<evidence type="ECO:0008006" key="12">
    <source>
        <dbReference type="Google" id="ProtNLM"/>
    </source>
</evidence>
<keyword evidence="11" id="KW-1185">Reference proteome</keyword>
<feature type="domain" description="Jacalin-type lectin" evidence="8">
    <location>
        <begin position="560"/>
        <end position="710"/>
    </location>
</feature>
<dbReference type="RefSeq" id="XP_024358947.1">
    <property type="nucleotide sequence ID" value="XM_024503179.2"/>
</dbReference>
<dbReference type="PROSITE" id="PS50011">
    <property type="entry name" value="PROTEIN_KINASE_DOM"/>
    <property type="match status" value="1"/>
</dbReference>
<feature type="binding site" evidence="6">
    <location>
        <position position="282"/>
    </location>
    <ligand>
        <name>ATP</name>
        <dbReference type="ChEBI" id="CHEBI:30616"/>
    </ligand>
</feature>
<dbReference type="PANTHER" id="PTHR44329:SF260">
    <property type="entry name" value="PROTEIN KINASE DOMAIN-CONTAINING PROTEIN"/>
    <property type="match status" value="1"/>
</dbReference>
<dbReference type="SMART" id="SM00915">
    <property type="entry name" value="Jacalin"/>
    <property type="match status" value="1"/>
</dbReference>
<dbReference type="Gene3D" id="2.100.10.30">
    <property type="entry name" value="Jacalin-like lectin domain"/>
    <property type="match status" value="1"/>
</dbReference>
<dbReference type="OMA" id="FITHISG"/>
<evidence type="ECO:0000256" key="5">
    <source>
        <dbReference type="ARBA" id="ARBA00022840"/>
    </source>
</evidence>
<keyword evidence="4" id="KW-0418">Kinase</keyword>
<dbReference type="RefSeq" id="XP_024358949.1">
    <property type="nucleotide sequence ID" value="XM_024503181.2"/>
</dbReference>
<dbReference type="PROSITE" id="PS00107">
    <property type="entry name" value="PROTEIN_KINASE_ATP"/>
    <property type="match status" value="1"/>
</dbReference>
<dbReference type="FunCoup" id="A0A2K1IQ53">
    <property type="interactions" value="220"/>
</dbReference>
<evidence type="ECO:0000313" key="10">
    <source>
        <dbReference type="EnsemblPlants" id="Pp3c21_60V3.1"/>
    </source>
</evidence>
<evidence type="ECO:0000256" key="6">
    <source>
        <dbReference type="PROSITE-ProRule" id="PRU10141"/>
    </source>
</evidence>
<keyword evidence="5 6" id="KW-0067">ATP-binding</keyword>
<reference evidence="9 11" key="2">
    <citation type="journal article" date="2018" name="Plant J.">
        <title>The Physcomitrella patens chromosome-scale assembly reveals moss genome structure and evolution.</title>
        <authorList>
            <person name="Lang D."/>
            <person name="Ullrich K.K."/>
            <person name="Murat F."/>
            <person name="Fuchs J."/>
            <person name="Jenkins J."/>
            <person name="Haas F.B."/>
            <person name="Piednoel M."/>
            <person name="Gundlach H."/>
            <person name="Van Bel M."/>
            <person name="Meyberg R."/>
            <person name="Vives C."/>
            <person name="Morata J."/>
            <person name="Symeonidi A."/>
            <person name="Hiss M."/>
            <person name="Muchero W."/>
            <person name="Kamisugi Y."/>
            <person name="Saleh O."/>
            <person name="Blanc G."/>
            <person name="Decker E.L."/>
            <person name="van Gessel N."/>
            <person name="Grimwood J."/>
            <person name="Hayes R.D."/>
            <person name="Graham S.W."/>
            <person name="Gunter L.E."/>
            <person name="McDaniel S.F."/>
            <person name="Hoernstein S.N.W."/>
            <person name="Larsson A."/>
            <person name="Li F.W."/>
            <person name="Perroud P.F."/>
            <person name="Phillips J."/>
            <person name="Ranjan P."/>
            <person name="Rokshar D.S."/>
            <person name="Rothfels C.J."/>
            <person name="Schneider L."/>
            <person name="Shu S."/>
            <person name="Stevenson D.W."/>
            <person name="Thummler F."/>
            <person name="Tillich M."/>
            <person name="Villarreal Aguilar J.C."/>
            <person name="Widiez T."/>
            <person name="Wong G.K."/>
            <person name="Wymore A."/>
            <person name="Zhang Y."/>
            <person name="Zimmer A.D."/>
            <person name="Quatrano R.S."/>
            <person name="Mayer K.F.X."/>
            <person name="Goodstein D."/>
            <person name="Casacuberta J.M."/>
            <person name="Vandepoele K."/>
            <person name="Reski R."/>
            <person name="Cuming A.C."/>
            <person name="Tuskan G.A."/>
            <person name="Maumus F."/>
            <person name="Salse J."/>
            <person name="Schmutz J."/>
            <person name="Rensing S.A."/>
        </authorList>
    </citation>
    <scope>NUCLEOTIDE SEQUENCE [LARGE SCALE GENOMIC DNA]</scope>
    <source>
        <strain evidence="10 11">cv. Gransden 2004</strain>
    </source>
</reference>
<dbReference type="Gramene" id="Pp3c21_60V3.2">
    <property type="protein sequence ID" value="Pp3c21_60V3.2"/>
    <property type="gene ID" value="Pp3c21_60"/>
</dbReference>
<dbReference type="OrthoDB" id="4062651at2759"/>
<dbReference type="GO" id="GO:0005524">
    <property type="term" value="F:ATP binding"/>
    <property type="evidence" value="ECO:0007669"/>
    <property type="project" value="UniProtKB-UniRule"/>
</dbReference>
<dbReference type="RefSeq" id="XP_024358946.1">
    <property type="nucleotide sequence ID" value="XM_024503178.2"/>
</dbReference>
<dbReference type="PaxDb" id="3218-PP1S286_68V6.1"/>
<sequence length="714" mass="80405">MERFRTYFRRFSPKAVPKADELLNICTETIQKLSSSTEVGTEDYLMNRHQCNFLVGRLSDTRDSLQKILISPLLDEKTILALEELHQVLLDVETVINASRITSSQWPRAAIEQWEMKETFSRLLYDVQWYTSVLLSILVDNSQESYITFEPALCGGQLSVGDEFSLLTAMKEDEESLKDRLRSVKVDDPIEKWLANQLLKQTMRSEEDHLNASHQFLKNSEGKDSESSLFVDDSNDFSLATASPGILFLKYQDLNFDGIQLGKGASATVRRTKLIGGQYAMKTFETGNTTEFDQEIAALQILGQHPHVVRLLCYSKEDDQCVLIMEEMHKDLSTVLSDISRYRKQKGLTPTRPFSDVQAVALMLQIGEGMKYIHSKGIAHRDLKSLNVLVNLADPSSRPFSKIRSVKIADFGLAKTKNASQTYSNQTVNRGTNKWMAPEVIEFGDKKRSRFNPRKADVYSFAIICWEILTGKLPYFDIYQTDRLIKDQVKAGTLRPNLSKECPPKLAALIKRCWHPISHERPLFPEICKELRYIKGLLLRGDQRTLELQDSPPLRSLGRAQIQGPWGGAGGGKFLDMGTSINRIKFKYSQSPGLVGLMEVEYNFDGKNYVRRYCDGYNGHQEKEIVFEPFEFITHISGCKSQTALHVSGIDSQVVNVDSVVSLTIHTNIKNYGPFGHEKGEPFTSAIGRVIGFHGGGGAILDSLGVVIILGDTS</sequence>
<accession>A0A2K1IQ53</accession>
<dbReference type="GeneID" id="112274040"/>
<dbReference type="InterPro" id="IPR001229">
    <property type="entry name" value="Jacalin-like_lectin_dom"/>
</dbReference>
<proteinExistence type="predicted"/>
<evidence type="ECO:0000256" key="3">
    <source>
        <dbReference type="ARBA" id="ARBA00022741"/>
    </source>
</evidence>
<dbReference type="AlphaFoldDB" id="A0A2K1IQ53"/>
<evidence type="ECO:0000313" key="9">
    <source>
        <dbReference type="EMBL" id="PNR31414.1"/>
    </source>
</evidence>
<dbReference type="PROSITE" id="PS00108">
    <property type="entry name" value="PROTEIN_KINASE_ST"/>
    <property type="match status" value="1"/>
</dbReference>
<organism evidence="9">
    <name type="scientific">Physcomitrium patens</name>
    <name type="common">Spreading-leaved earth moss</name>
    <name type="synonym">Physcomitrella patens</name>
    <dbReference type="NCBI Taxonomy" id="3218"/>
    <lineage>
        <taxon>Eukaryota</taxon>
        <taxon>Viridiplantae</taxon>
        <taxon>Streptophyta</taxon>
        <taxon>Embryophyta</taxon>
        <taxon>Bryophyta</taxon>
        <taxon>Bryophytina</taxon>
        <taxon>Bryopsida</taxon>
        <taxon>Funariidae</taxon>
        <taxon>Funariales</taxon>
        <taxon>Funariaceae</taxon>
        <taxon>Physcomitrium</taxon>
    </lineage>
</organism>
<dbReference type="InterPro" id="IPR051681">
    <property type="entry name" value="Ser/Thr_Kinases-Pseudokinases"/>
</dbReference>
<dbReference type="EMBL" id="ABEU02000021">
    <property type="protein sequence ID" value="PNR31414.1"/>
    <property type="molecule type" value="Genomic_DNA"/>
</dbReference>
<feature type="domain" description="Protein kinase" evidence="7">
    <location>
        <begin position="255"/>
        <end position="534"/>
    </location>
</feature>
<evidence type="ECO:0000256" key="4">
    <source>
        <dbReference type="ARBA" id="ARBA00022777"/>
    </source>
</evidence>
<dbReference type="InterPro" id="IPR000719">
    <property type="entry name" value="Prot_kinase_dom"/>
</dbReference>
<dbReference type="EnsemblPlants" id="Pp3c21_60V3.2">
    <property type="protein sequence ID" value="Pp3c21_60V3.2"/>
    <property type="gene ID" value="Pp3c21_60"/>
</dbReference>
<dbReference type="InterPro" id="IPR036404">
    <property type="entry name" value="Jacalin-like_lectin_dom_sf"/>
</dbReference>
<dbReference type="GO" id="GO:0004674">
    <property type="term" value="F:protein serine/threonine kinase activity"/>
    <property type="evidence" value="ECO:0000318"/>
    <property type="project" value="GO_Central"/>
</dbReference>
<dbReference type="RefSeq" id="XP_024358945.1">
    <property type="nucleotide sequence ID" value="XM_024503177.2"/>
</dbReference>
<gene>
    <name evidence="10" type="primary">LOC112274040</name>
    <name evidence="9" type="ORF">PHYPA_025535</name>
</gene>
<name>A0A2K1IQ53_PHYPA</name>
<dbReference type="EnsemblPlants" id="Pp3c21_60V3.1">
    <property type="protein sequence ID" value="Pp3c21_60V3.1"/>
    <property type="gene ID" value="Pp3c21_60"/>
</dbReference>
<dbReference type="InterPro" id="IPR001245">
    <property type="entry name" value="Ser-Thr/Tyr_kinase_cat_dom"/>
</dbReference>
<dbReference type="Gramene" id="Pp3c21_60V3.1">
    <property type="protein sequence ID" value="Pp3c21_60V3.1"/>
    <property type="gene ID" value="Pp3c21_60"/>
</dbReference>
<dbReference type="SUPFAM" id="SSF56112">
    <property type="entry name" value="Protein kinase-like (PK-like)"/>
    <property type="match status" value="1"/>
</dbReference>
<evidence type="ECO:0000256" key="2">
    <source>
        <dbReference type="ARBA" id="ARBA00022679"/>
    </source>
</evidence>
<keyword evidence="1" id="KW-0723">Serine/threonine-protein kinase</keyword>
<dbReference type="KEGG" id="ppp:112274040"/>
<evidence type="ECO:0000259" key="8">
    <source>
        <dbReference type="PROSITE" id="PS51752"/>
    </source>
</evidence>
<dbReference type="InterPro" id="IPR008271">
    <property type="entry name" value="Ser/Thr_kinase_AS"/>
</dbReference>
<dbReference type="Gene3D" id="1.10.510.10">
    <property type="entry name" value="Transferase(Phosphotransferase) domain 1"/>
    <property type="match status" value="1"/>
</dbReference>
<evidence type="ECO:0000259" key="7">
    <source>
        <dbReference type="PROSITE" id="PS50011"/>
    </source>
</evidence>
<keyword evidence="2" id="KW-0808">Transferase</keyword>
<dbReference type="PANTHER" id="PTHR44329">
    <property type="entry name" value="SERINE/THREONINE-PROTEIN KINASE TNNI3K-RELATED"/>
    <property type="match status" value="1"/>
</dbReference>
<reference evidence="9 11" key="1">
    <citation type="journal article" date="2008" name="Science">
        <title>The Physcomitrella genome reveals evolutionary insights into the conquest of land by plants.</title>
        <authorList>
            <person name="Rensing S."/>
            <person name="Lang D."/>
            <person name="Zimmer A."/>
            <person name="Terry A."/>
            <person name="Salamov A."/>
            <person name="Shapiro H."/>
            <person name="Nishiyama T."/>
            <person name="Perroud P.-F."/>
            <person name="Lindquist E."/>
            <person name="Kamisugi Y."/>
            <person name="Tanahashi T."/>
            <person name="Sakakibara K."/>
            <person name="Fujita T."/>
            <person name="Oishi K."/>
            <person name="Shin-I T."/>
            <person name="Kuroki Y."/>
            <person name="Toyoda A."/>
            <person name="Suzuki Y."/>
            <person name="Hashimoto A."/>
            <person name="Yamaguchi K."/>
            <person name="Sugano A."/>
            <person name="Kohara Y."/>
            <person name="Fujiyama A."/>
            <person name="Anterola A."/>
            <person name="Aoki S."/>
            <person name="Ashton N."/>
            <person name="Barbazuk W.B."/>
            <person name="Barker E."/>
            <person name="Bennetzen J."/>
            <person name="Bezanilla M."/>
            <person name="Blankenship R."/>
            <person name="Cho S.H."/>
            <person name="Dutcher S."/>
            <person name="Estelle M."/>
            <person name="Fawcett J.A."/>
            <person name="Gundlach H."/>
            <person name="Hanada K."/>
            <person name="Heyl A."/>
            <person name="Hicks K.A."/>
            <person name="Hugh J."/>
            <person name="Lohr M."/>
            <person name="Mayer K."/>
            <person name="Melkozernov A."/>
            <person name="Murata T."/>
            <person name="Nelson D."/>
            <person name="Pils B."/>
            <person name="Prigge M."/>
            <person name="Reiss B."/>
            <person name="Renner T."/>
            <person name="Rombauts S."/>
            <person name="Rushton P."/>
            <person name="Sanderfoot A."/>
            <person name="Schween G."/>
            <person name="Shiu S.-H."/>
            <person name="Stueber K."/>
            <person name="Theodoulou F.L."/>
            <person name="Tu H."/>
            <person name="Van de Peer Y."/>
            <person name="Verrier P.J."/>
            <person name="Waters E."/>
            <person name="Wood A."/>
            <person name="Yang L."/>
            <person name="Cove D."/>
            <person name="Cuming A."/>
            <person name="Hasebe M."/>
            <person name="Lucas S."/>
            <person name="Mishler D.B."/>
            <person name="Reski R."/>
            <person name="Grigoriev I."/>
            <person name="Quatrano R.S."/>
            <person name="Boore J.L."/>
        </authorList>
    </citation>
    <scope>NUCLEOTIDE SEQUENCE [LARGE SCALE GENOMIC DNA]</scope>
    <source>
        <strain evidence="10 11">cv. Gransden 2004</strain>
    </source>
</reference>
<dbReference type="GO" id="GO:0007165">
    <property type="term" value="P:signal transduction"/>
    <property type="evidence" value="ECO:0000318"/>
    <property type="project" value="GO_Central"/>
</dbReference>
<dbReference type="InterPro" id="IPR011009">
    <property type="entry name" value="Kinase-like_dom_sf"/>
</dbReference>
<dbReference type="Proteomes" id="UP000006727">
    <property type="component" value="Chromosome 21"/>
</dbReference>
<protein>
    <recommendedName>
        <fullName evidence="12">Protein kinase domain-containing protein</fullName>
    </recommendedName>
</protein>
<dbReference type="Pfam" id="PF07714">
    <property type="entry name" value="PK_Tyr_Ser-Thr"/>
    <property type="match status" value="1"/>
</dbReference>
<dbReference type="PROSITE" id="PS51752">
    <property type="entry name" value="JACALIN_LECTIN"/>
    <property type="match status" value="1"/>
</dbReference>
<dbReference type="Pfam" id="PF01419">
    <property type="entry name" value="Jacalin"/>
    <property type="match status" value="1"/>
</dbReference>
<evidence type="ECO:0000256" key="1">
    <source>
        <dbReference type="ARBA" id="ARBA00022527"/>
    </source>
</evidence>
<dbReference type="SUPFAM" id="SSF51101">
    <property type="entry name" value="Mannose-binding lectins"/>
    <property type="match status" value="1"/>
</dbReference>
<reference evidence="10" key="3">
    <citation type="submission" date="2020-12" db="UniProtKB">
        <authorList>
            <consortium name="EnsemblPlants"/>
        </authorList>
    </citation>
    <scope>IDENTIFICATION</scope>
</reference>